<evidence type="ECO:0000313" key="3">
    <source>
        <dbReference type="Proteomes" id="UP000664534"/>
    </source>
</evidence>
<evidence type="ECO:0000256" key="1">
    <source>
        <dbReference type="SAM" id="MobiDB-lite"/>
    </source>
</evidence>
<dbReference type="Proteomes" id="UP000664534">
    <property type="component" value="Unassembled WGS sequence"/>
</dbReference>
<name>A0A8H3GBW4_9LECA</name>
<protein>
    <submittedName>
        <fullName evidence="2">Uncharacterized protein</fullName>
    </submittedName>
</protein>
<dbReference type="AlphaFoldDB" id="A0A8H3GBW4"/>
<keyword evidence="3" id="KW-1185">Reference proteome</keyword>
<proteinExistence type="predicted"/>
<gene>
    <name evidence="2" type="ORF">IMSHALPRED_010966</name>
</gene>
<sequence>MVVYNGKSGLMKENEGGQGPLKPLDHHRQSTNPATEVQPADTNMEPEGPTDFASEPVNRLIIPQGLNGNNRRKQIDKSYTIVLAPLVIEPNTFHMPLAPQKPNDKDDDDDDDDDDAADQCLIGAAETQTEGLGFVFCTALKTRKFPHKRRHLVALSVWEGREVYVTYLCSWQSGTQHGYTYQLIAESTVTGLDW</sequence>
<comment type="caution">
    <text evidence="2">The sequence shown here is derived from an EMBL/GenBank/DDBJ whole genome shotgun (WGS) entry which is preliminary data.</text>
</comment>
<evidence type="ECO:0000313" key="2">
    <source>
        <dbReference type="EMBL" id="CAF9936958.1"/>
    </source>
</evidence>
<dbReference type="EMBL" id="CAJPDT010000095">
    <property type="protein sequence ID" value="CAF9936958.1"/>
    <property type="molecule type" value="Genomic_DNA"/>
</dbReference>
<feature type="region of interest" description="Disordered" evidence="1">
    <location>
        <begin position="1"/>
        <end position="56"/>
    </location>
</feature>
<reference evidence="2" key="1">
    <citation type="submission" date="2021-03" db="EMBL/GenBank/DDBJ databases">
        <authorList>
            <person name="Tagirdzhanova G."/>
        </authorList>
    </citation>
    <scope>NUCLEOTIDE SEQUENCE</scope>
</reference>
<feature type="region of interest" description="Disordered" evidence="1">
    <location>
        <begin position="93"/>
        <end position="116"/>
    </location>
</feature>
<accession>A0A8H3GBW4</accession>
<feature type="compositionally biased region" description="Acidic residues" evidence="1">
    <location>
        <begin position="105"/>
        <end position="116"/>
    </location>
</feature>
<organism evidence="2 3">
    <name type="scientific">Imshaugia aleurites</name>
    <dbReference type="NCBI Taxonomy" id="172621"/>
    <lineage>
        <taxon>Eukaryota</taxon>
        <taxon>Fungi</taxon>
        <taxon>Dikarya</taxon>
        <taxon>Ascomycota</taxon>
        <taxon>Pezizomycotina</taxon>
        <taxon>Lecanoromycetes</taxon>
        <taxon>OSLEUM clade</taxon>
        <taxon>Lecanoromycetidae</taxon>
        <taxon>Lecanorales</taxon>
        <taxon>Lecanorineae</taxon>
        <taxon>Parmeliaceae</taxon>
        <taxon>Imshaugia</taxon>
    </lineage>
</organism>